<feature type="coiled-coil region" evidence="1">
    <location>
        <begin position="149"/>
        <end position="191"/>
    </location>
</feature>
<gene>
    <name evidence="3" type="ORF">SAMN05421844_107327</name>
</gene>
<evidence type="ECO:0000256" key="1">
    <source>
        <dbReference type="SAM" id="Coils"/>
    </source>
</evidence>
<reference evidence="3 4" key="1">
    <citation type="submission" date="2016-10" db="EMBL/GenBank/DDBJ databases">
        <authorList>
            <person name="Varghese N."/>
            <person name="Submissions S."/>
        </authorList>
    </citation>
    <scope>NUCLEOTIDE SEQUENCE [LARGE SCALE GENOMIC DNA]</scope>
    <source>
        <strain evidence="3 4">DSM 26672</strain>
    </source>
</reference>
<keyword evidence="2" id="KW-1133">Transmembrane helix</keyword>
<evidence type="ECO:0008006" key="5">
    <source>
        <dbReference type="Google" id="ProtNLM"/>
    </source>
</evidence>
<protein>
    <recommendedName>
        <fullName evidence="5">Membrane-anchored protein</fullName>
    </recommendedName>
</protein>
<evidence type="ECO:0000256" key="2">
    <source>
        <dbReference type="SAM" id="Phobius"/>
    </source>
</evidence>
<dbReference type="Proteomes" id="UP000199468">
    <property type="component" value="Unassembled WGS sequence"/>
</dbReference>
<keyword evidence="1" id="KW-0175">Coiled coil</keyword>
<accession>A0ABY0P5E4</accession>
<evidence type="ECO:0000313" key="3">
    <source>
        <dbReference type="EMBL" id="SDH26901.1"/>
    </source>
</evidence>
<evidence type="ECO:0000313" key="4">
    <source>
        <dbReference type="Proteomes" id="UP000199468"/>
    </source>
</evidence>
<dbReference type="RefSeq" id="WP_091860589.1">
    <property type="nucleotide sequence ID" value="NZ_FNBZ01000007.1"/>
</dbReference>
<keyword evidence="4" id="KW-1185">Reference proteome</keyword>
<name>A0ABY0P5E4_9HYPH</name>
<keyword evidence="2" id="KW-0472">Membrane</keyword>
<comment type="caution">
    <text evidence="3">The sequence shown here is derived from an EMBL/GenBank/DDBJ whole genome shotgun (WGS) entry which is preliminary data.</text>
</comment>
<sequence length="259" mass="28655">MTTAQYQDNEVRLPEQDQEVRLPNINPSRLNGRVDALDGSRLHGWIWDEARPDEAITVRVSLDGKVVAEAKADQSRIDLRRNGIGDGKHAFSIDLDETLVAARARLTVVGVSAATGVELELRLPAADELAAEAAIAVPLARFFDKVEMLIVLNRRAQLAQKELNEKLDRIAARLEENHALAEATKAETESQTEIVRRLGELDVFQLRFDGTLRGFDERLDAIRKEARAPLRQVTVILGFLSTLAAVMSFVTLAVTLWGG</sequence>
<feature type="transmembrane region" description="Helical" evidence="2">
    <location>
        <begin position="233"/>
        <end position="257"/>
    </location>
</feature>
<organism evidence="3 4">
    <name type="scientific">Bosea robiniae</name>
    <dbReference type="NCBI Taxonomy" id="1036780"/>
    <lineage>
        <taxon>Bacteria</taxon>
        <taxon>Pseudomonadati</taxon>
        <taxon>Pseudomonadota</taxon>
        <taxon>Alphaproteobacteria</taxon>
        <taxon>Hyphomicrobiales</taxon>
        <taxon>Boseaceae</taxon>
        <taxon>Bosea</taxon>
    </lineage>
</organism>
<dbReference type="EMBL" id="FNBZ01000007">
    <property type="protein sequence ID" value="SDH26901.1"/>
    <property type="molecule type" value="Genomic_DNA"/>
</dbReference>
<keyword evidence="2" id="KW-0812">Transmembrane</keyword>
<proteinExistence type="predicted"/>